<dbReference type="RefSeq" id="WP_115841108.1">
    <property type="nucleotide sequence ID" value="NZ_CP183976.1"/>
</dbReference>
<organism evidence="2 3">
    <name type="scientific">Lysobacter soli</name>
    <dbReference type="NCBI Taxonomy" id="453783"/>
    <lineage>
        <taxon>Bacteria</taxon>
        <taxon>Pseudomonadati</taxon>
        <taxon>Pseudomonadota</taxon>
        <taxon>Gammaproteobacteria</taxon>
        <taxon>Lysobacterales</taxon>
        <taxon>Lysobacteraceae</taxon>
        <taxon>Lysobacter</taxon>
    </lineage>
</organism>
<dbReference type="EMBL" id="QTJR01000002">
    <property type="protein sequence ID" value="RDY68595.1"/>
    <property type="molecule type" value="Genomic_DNA"/>
</dbReference>
<reference evidence="2 3" key="1">
    <citation type="submission" date="2018-08" db="EMBL/GenBank/DDBJ databases">
        <title>Lysobacter soli KCTC 22011, whole genome shotgun sequence.</title>
        <authorList>
            <person name="Zhang X."/>
            <person name="Feng G."/>
            <person name="Zhu H."/>
        </authorList>
    </citation>
    <scope>NUCLEOTIDE SEQUENCE [LARGE SCALE GENOMIC DNA]</scope>
    <source>
        <strain evidence="2 3">KCTC 22011</strain>
    </source>
</reference>
<evidence type="ECO:0000313" key="3">
    <source>
        <dbReference type="Proteomes" id="UP000256829"/>
    </source>
</evidence>
<dbReference type="Pfam" id="PF11162">
    <property type="entry name" value="DUF2946"/>
    <property type="match status" value="1"/>
</dbReference>
<keyword evidence="1" id="KW-0472">Membrane</keyword>
<proteinExistence type="predicted"/>
<dbReference type="InterPro" id="IPR021333">
    <property type="entry name" value="DUF2946"/>
</dbReference>
<gene>
    <name evidence="2" type="ORF">DX912_03560</name>
</gene>
<keyword evidence="1" id="KW-1133">Transmembrane helix</keyword>
<dbReference type="AlphaFoldDB" id="A0A3D8VGY7"/>
<name>A0A3D8VGY7_9GAMM</name>
<keyword evidence="1" id="KW-0812">Transmembrane</keyword>
<evidence type="ECO:0000313" key="2">
    <source>
        <dbReference type="EMBL" id="RDY68595.1"/>
    </source>
</evidence>
<keyword evidence="3" id="KW-1185">Reference proteome</keyword>
<sequence>MRNPALHRRMTLLALAAMLLLLSLPTVGRVLSASSADSQGAWAQMCTMAGLKLVKLAPADDAGSLETPAPKHALPGEDCAYCPVLAGLAMLLVWTLFAAPPAMRRALPPWRHAPLRAFTHPSGLGSRGPPIAL</sequence>
<comment type="caution">
    <text evidence="2">The sequence shown here is derived from an EMBL/GenBank/DDBJ whole genome shotgun (WGS) entry which is preliminary data.</text>
</comment>
<accession>A0A3D8VGY7</accession>
<evidence type="ECO:0000256" key="1">
    <source>
        <dbReference type="SAM" id="Phobius"/>
    </source>
</evidence>
<protein>
    <submittedName>
        <fullName evidence="2">DUF2946 domain-containing protein</fullName>
    </submittedName>
</protein>
<dbReference type="Proteomes" id="UP000256829">
    <property type="component" value="Unassembled WGS sequence"/>
</dbReference>
<feature type="transmembrane region" description="Helical" evidence="1">
    <location>
        <begin position="80"/>
        <end position="99"/>
    </location>
</feature>